<accession>A0ABQ3VG75</accession>
<proteinExistence type="predicted"/>
<dbReference type="EMBL" id="BNJJ01000007">
    <property type="protein sequence ID" value="GHO84780.1"/>
    <property type="molecule type" value="Genomic_DNA"/>
</dbReference>
<feature type="transmembrane region" description="Helical" evidence="1">
    <location>
        <begin position="58"/>
        <end position="79"/>
    </location>
</feature>
<organism evidence="2 3">
    <name type="scientific">Dictyobacter formicarum</name>
    <dbReference type="NCBI Taxonomy" id="2778368"/>
    <lineage>
        <taxon>Bacteria</taxon>
        <taxon>Bacillati</taxon>
        <taxon>Chloroflexota</taxon>
        <taxon>Ktedonobacteria</taxon>
        <taxon>Ktedonobacterales</taxon>
        <taxon>Dictyobacteraceae</taxon>
        <taxon>Dictyobacter</taxon>
    </lineage>
</organism>
<dbReference type="InterPro" id="IPR018688">
    <property type="entry name" value="PpoB2-like"/>
</dbReference>
<evidence type="ECO:0000313" key="2">
    <source>
        <dbReference type="EMBL" id="GHO84780.1"/>
    </source>
</evidence>
<evidence type="ECO:0000313" key="3">
    <source>
        <dbReference type="Proteomes" id="UP000635565"/>
    </source>
</evidence>
<keyword evidence="1" id="KW-0472">Membrane</keyword>
<evidence type="ECO:0008006" key="4">
    <source>
        <dbReference type="Google" id="ProtNLM"/>
    </source>
</evidence>
<dbReference type="Pfam" id="PF09948">
    <property type="entry name" value="PpoB2"/>
    <property type="match status" value="1"/>
</dbReference>
<dbReference type="Proteomes" id="UP000635565">
    <property type="component" value="Unassembled WGS sequence"/>
</dbReference>
<gene>
    <name evidence="2" type="ORF">KSZ_27860</name>
</gene>
<keyword evidence="1" id="KW-0812">Transmembrane</keyword>
<keyword evidence="3" id="KW-1185">Reference proteome</keyword>
<feature type="transmembrane region" description="Helical" evidence="1">
    <location>
        <begin position="24"/>
        <end position="46"/>
    </location>
</feature>
<evidence type="ECO:0000256" key="1">
    <source>
        <dbReference type="SAM" id="Phobius"/>
    </source>
</evidence>
<protein>
    <recommendedName>
        <fullName evidence="4">DUF2182 domain-containing protein</fullName>
    </recommendedName>
</protein>
<feature type="transmembrane region" description="Helical" evidence="1">
    <location>
        <begin position="117"/>
        <end position="140"/>
    </location>
</feature>
<comment type="caution">
    <text evidence="2">The sequence shown here is derived from an EMBL/GenBank/DDBJ whole genome shotgun (WGS) entry which is preliminary data.</text>
</comment>
<feature type="transmembrane region" description="Helical" evidence="1">
    <location>
        <begin position="152"/>
        <end position="173"/>
    </location>
</feature>
<keyword evidence="1" id="KW-1133">Transmembrane helix</keyword>
<name>A0ABQ3VG75_9CHLR</name>
<reference evidence="2 3" key="1">
    <citation type="journal article" date="2021" name="Int. J. Syst. Evol. Microbiol.">
        <title>Reticulibacter mediterranei gen. nov., sp. nov., within the new family Reticulibacteraceae fam. nov., and Ktedonospora formicarum gen. nov., sp. nov., Ktedonobacter robiniae sp. nov., Dictyobacter formicarum sp. nov. and Dictyobacter arantiisoli sp. nov., belonging to the class Ktedonobacteria.</title>
        <authorList>
            <person name="Yabe S."/>
            <person name="Zheng Y."/>
            <person name="Wang C.M."/>
            <person name="Sakai Y."/>
            <person name="Abe K."/>
            <person name="Yokota A."/>
            <person name="Donadio S."/>
            <person name="Cavaletti L."/>
            <person name="Monciardini P."/>
        </authorList>
    </citation>
    <scope>NUCLEOTIDE SEQUENCE [LARGE SCALE GENOMIC DNA]</scope>
    <source>
        <strain evidence="2 3">SOSP1-9</strain>
    </source>
</reference>
<sequence>MMLPALFRQLLSLAHHLSRYWSTQALFIAGYAASWTMFACAAFVGDTLLHNLVNQWRWLYLHPLWITALLFLLAGIFQWSPIKWHCLLHTRCYEQNTTVPPWRRGYRYGLWCVSSNWALMLLMVGVGMRNLLALAILALVMWLERELPQGKMLSCCAGSACLLYALLILSLPLF</sequence>